<organism evidence="7 8">
    <name type="scientific">Dendrobium catenatum</name>
    <dbReference type="NCBI Taxonomy" id="906689"/>
    <lineage>
        <taxon>Eukaryota</taxon>
        <taxon>Viridiplantae</taxon>
        <taxon>Streptophyta</taxon>
        <taxon>Embryophyta</taxon>
        <taxon>Tracheophyta</taxon>
        <taxon>Spermatophyta</taxon>
        <taxon>Magnoliopsida</taxon>
        <taxon>Liliopsida</taxon>
        <taxon>Asparagales</taxon>
        <taxon>Orchidaceae</taxon>
        <taxon>Epidendroideae</taxon>
        <taxon>Malaxideae</taxon>
        <taxon>Dendrobiinae</taxon>
        <taxon>Dendrobium</taxon>
    </lineage>
</organism>
<dbReference type="AlphaFoldDB" id="A0A2I0WHP7"/>
<sequence length="469" mass="53436">MEPFQITPIPDTPKGKHKEIKPKILSFSSSFSSHSSSSSSSSSSKLSIYFFITSVSLLITLFQIQLLKNPLSRSHLLSITFLPLKDLNFASTPMDGNTWFMSSLNDTFEDGEAEHLLFPSPSSHHNLLCLSGSDRSNGTKNSYALAPRHSLPNGAMFFKGLTFISDSYYDYENLWHGLAAMVPFMAWHSTKGCEKPERWLLYHWGELRVGMSSWVKMLVEAVMGEKVMIEDLEETGGGSFCFERAVVFRHNEGEMGMERKKMVYDMMRCKARAFCRLGSGGGERDGMVRVTLLMRKGARSFKDEKTVVKIFDRECGKVEGCRLKVIRPNNLTFCDQVKLMTETDILASPHGAQLTNMLFMDKNSGVMEFFPKGWKEFAGVGQYVFRWIADASGIKHQGPWHDSNGDDQCPYNDNSKCFGFYKNGRIGHDEAYFTYWTAKVLREMREYKLTEEYRYAQQELRARKCLCAS</sequence>
<evidence type="ECO:0000256" key="5">
    <source>
        <dbReference type="ARBA" id="ARBA00023180"/>
    </source>
</evidence>
<dbReference type="Pfam" id="PF04577">
    <property type="entry name" value="Glyco_transf_61"/>
    <property type="match status" value="1"/>
</dbReference>
<name>A0A2I0WHP7_9ASPA</name>
<dbReference type="Proteomes" id="UP000233837">
    <property type="component" value="Unassembled WGS sequence"/>
</dbReference>
<evidence type="ECO:0000313" key="8">
    <source>
        <dbReference type="Proteomes" id="UP000233837"/>
    </source>
</evidence>
<feature type="domain" description="Glycosyltransferase 61 catalytic" evidence="6">
    <location>
        <begin position="288"/>
        <end position="367"/>
    </location>
</feature>
<comment type="pathway">
    <text evidence="2">Glycan metabolism.</text>
</comment>
<evidence type="ECO:0000259" key="6">
    <source>
        <dbReference type="Pfam" id="PF04577"/>
    </source>
</evidence>
<keyword evidence="5" id="KW-0325">Glycoprotein</keyword>
<gene>
    <name evidence="7" type="ORF">MA16_Dca015527</name>
</gene>
<reference evidence="7 8" key="2">
    <citation type="journal article" date="2017" name="Nature">
        <title>The Apostasia genome and the evolution of orchids.</title>
        <authorList>
            <person name="Zhang G.Q."/>
            <person name="Liu K.W."/>
            <person name="Li Z."/>
            <person name="Lohaus R."/>
            <person name="Hsiao Y.Y."/>
            <person name="Niu S.C."/>
            <person name="Wang J.Y."/>
            <person name="Lin Y.C."/>
            <person name="Xu Q."/>
            <person name="Chen L.J."/>
            <person name="Yoshida K."/>
            <person name="Fujiwara S."/>
            <person name="Wang Z.W."/>
            <person name="Zhang Y.Q."/>
            <person name="Mitsuda N."/>
            <person name="Wang M."/>
            <person name="Liu G.H."/>
            <person name="Pecoraro L."/>
            <person name="Huang H.X."/>
            <person name="Xiao X.J."/>
            <person name="Lin M."/>
            <person name="Wu X.Y."/>
            <person name="Wu W.L."/>
            <person name="Chen Y.Y."/>
            <person name="Chang S.B."/>
            <person name="Sakamoto S."/>
            <person name="Ohme-Takagi M."/>
            <person name="Yagi M."/>
            <person name="Zeng S.J."/>
            <person name="Shen C.Y."/>
            <person name="Yeh C.M."/>
            <person name="Luo Y.B."/>
            <person name="Tsai W.C."/>
            <person name="Van de Peer Y."/>
            <person name="Liu Z.J."/>
        </authorList>
    </citation>
    <scope>NUCLEOTIDE SEQUENCE [LARGE SCALE GENOMIC DNA]</scope>
    <source>
        <tissue evidence="7">The whole plant</tissue>
    </source>
</reference>
<evidence type="ECO:0000256" key="1">
    <source>
        <dbReference type="ARBA" id="ARBA00004323"/>
    </source>
</evidence>
<dbReference type="InterPro" id="IPR049625">
    <property type="entry name" value="Glyco_transf_61_cat"/>
</dbReference>
<dbReference type="GO" id="GO:0016763">
    <property type="term" value="F:pentosyltransferase activity"/>
    <property type="evidence" value="ECO:0007669"/>
    <property type="project" value="UniProtKB-ARBA"/>
</dbReference>
<keyword evidence="4" id="KW-0808">Transferase</keyword>
<evidence type="ECO:0000313" key="7">
    <source>
        <dbReference type="EMBL" id="PKU75171.1"/>
    </source>
</evidence>
<keyword evidence="3" id="KW-0328">Glycosyltransferase</keyword>
<dbReference type="EMBL" id="KZ502638">
    <property type="protein sequence ID" value="PKU75171.1"/>
    <property type="molecule type" value="Genomic_DNA"/>
</dbReference>
<dbReference type="PANTHER" id="PTHR20961:SF35">
    <property type="entry name" value="GLYCOSYLTRANSFERASE FAMILY 61 PROTEIN"/>
    <property type="match status" value="1"/>
</dbReference>
<accession>A0A2I0WHP7</accession>
<comment type="subcellular location">
    <subcellularLocation>
        <location evidence="1">Golgi apparatus membrane</location>
        <topology evidence="1">Single-pass type II membrane protein</topology>
    </subcellularLocation>
</comment>
<reference evidence="7 8" key="1">
    <citation type="journal article" date="2016" name="Sci. Rep.">
        <title>The Dendrobium catenatum Lindl. genome sequence provides insights into polysaccharide synthase, floral development and adaptive evolution.</title>
        <authorList>
            <person name="Zhang G.Q."/>
            <person name="Xu Q."/>
            <person name="Bian C."/>
            <person name="Tsai W.C."/>
            <person name="Yeh C.M."/>
            <person name="Liu K.W."/>
            <person name="Yoshida K."/>
            <person name="Zhang L.S."/>
            <person name="Chang S.B."/>
            <person name="Chen F."/>
            <person name="Shi Y."/>
            <person name="Su Y.Y."/>
            <person name="Zhang Y.Q."/>
            <person name="Chen L.J."/>
            <person name="Yin Y."/>
            <person name="Lin M."/>
            <person name="Huang H."/>
            <person name="Deng H."/>
            <person name="Wang Z.W."/>
            <person name="Zhu S.L."/>
            <person name="Zhao X."/>
            <person name="Deng C."/>
            <person name="Niu S.C."/>
            <person name="Huang J."/>
            <person name="Wang M."/>
            <person name="Liu G.H."/>
            <person name="Yang H.J."/>
            <person name="Xiao X.J."/>
            <person name="Hsiao Y.Y."/>
            <person name="Wu W.L."/>
            <person name="Chen Y.Y."/>
            <person name="Mitsuda N."/>
            <person name="Ohme-Takagi M."/>
            <person name="Luo Y.B."/>
            <person name="Van de Peer Y."/>
            <person name="Liu Z.J."/>
        </authorList>
    </citation>
    <scope>NUCLEOTIDE SEQUENCE [LARGE SCALE GENOMIC DNA]</scope>
    <source>
        <tissue evidence="7">The whole plant</tissue>
    </source>
</reference>
<proteinExistence type="predicted"/>
<evidence type="ECO:0000256" key="4">
    <source>
        <dbReference type="ARBA" id="ARBA00022679"/>
    </source>
</evidence>
<dbReference type="PANTHER" id="PTHR20961">
    <property type="entry name" value="GLYCOSYLTRANSFERASE"/>
    <property type="match status" value="1"/>
</dbReference>
<dbReference type="GO" id="GO:0000139">
    <property type="term" value="C:Golgi membrane"/>
    <property type="evidence" value="ECO:0007669"/>
    <property type="project" value="UniProtKB-SubCell"/>
</dbReference>
<dbReference type="InterPro" id="IPR007657">
    <property type="entry name" value="Glycosyltransferase_61"/>
</dbReference>
<keyword evidence="8" id="KW-1185">Reference proteome</keyword>
<evidence type="ECO:0000256" key="2">
    <source>
        <dbReference type="ARBA" id="ARBA00004881"/>
    </source>
</evidence>
<protein>
    <recommendedName>
        <fullName evidence="6">Glycosyltransferase 61 catalytic domain-containing protein</fullName>
    </recommendedName>
</protein>
<evidence type="ECO:0000256" key="3">
    <source>
        <dbReference type="ARBA" id="ARBA00022676"/>
    </source>
</evidence>